<feature type="domain" description="HAM1-like C-terminal" evidence="1">
    <location>
        <begin position="91"/>
        <end position="126"/>
    </location>
</feature>
<dbReference type="OrthoDB" id="3059343at2759"/>
<evidence type="ECO:0000259" key="1">
    <source>
        <dbReference type="Pfam" id="PF14613"/>
    </source>
</evidence>
<sequence length="128" mass="14488">MHSIIFLNQTLTDTTLYLHDRHNKISFKLSQIQADMRDVAFYYGKHGIPRIKDSDLADVLLGGSGLTAHVTLVSLPPSDKSSVFRMHGRNVKIDSLKFSIRDSKHDLLYQTLKPLATELVKKQIKAIN</sequence>
<dbReference type="Proteomes" id="UP000290288">
    <property type="component" value="Unassembled WGS sequence"/>
</dbReference>
<comment type="caution">
    <text evidence="3">The sequence shown here is derived from an EMBL/GenBank/DDBJ whole genome shotgun (WGS) entry which is preliminary data.</text>
</comment>
<evidence type="ECO:0000313" key="4">
    <source>
        <dbReference type="Proteomes" id="UP000290288"/>
    </source>
</evidence>
<dbReference type="Pfam" id="PF14613">
    <property type="entry name" value="HAM1_C"/>
    <property type="match status" value="1"/>
</dbReference>
<dbReference type="AlphaFoldDB" id="A0A4Q2D9H8"/>
<evidence type="ECO:0000313" key="3">
    <source>
        <dbReference type="EMBL" id="RXW16253.1"/>
    </source>
</evidence>
<dbReference type="InterPro" id="IPR027842">
    <property type="entry name" value="HAM1-like_C"/>
</dbReference>
<dbReference type="Pfam" id="PF19343">
    <property type="entry name" value="HAM1_N"/>
    <property type="match status" value="1"/>
</dbReference>
<gene>
    <name evidence="3" type="ORF">EST38_g9601</name>
</gene>
<dbReference type="PANTHER" id="PTHR31138">
    <property type="entry name" value="CHROMOSOME 19, WHOLE GENOME SHOTGUN SEQUENCE"/>
    <property type="match status" value="1"/>
</dbReference>
<reference evidence="3 4" key="1">
    <citation type="submission" date="2019-01" db="EMBL/GenBank/DDBJ databases">
        <title>Draft genome sequence of Psathyrella aberdarensis IHI B618.</title>
        <authorList>
            <person name="Buettner E."/>
            <person name="Kellner H."/>
        </authorList>
    </citation>
    <scope>NUCLEOTIDE SEQUENCE [LARGE SCALE GENOMIC DNA]</scope>
    <source>
        <strain evidence="3 4">IHI B618</strain>
    </source>
</reference>
<organism evidence="3 4">
    <name type="scientific">Candolleomyces aberdarensis</name>
    <dbReference type="NCBI Taxonomy" id="2316362"/>
    <lineage>
        <taxon>Eukaryota</taxon>
        <taxon>Fungi</taxon>
        <taxon>Dikarya</taxon>
        <taxon>Basidiomycota</taxon>
        <taxon>Agaricomycotina</taxon>
        <taxon>Agaricomycetes</taxon>
        <taxon>Agaricomycetidae</taxon>
        <taxon>Agaricales</taxon>
        <taxon>Agaricineae</taxon>
        <taxon>Psathyrellaceae</taxon>
        <taxon>Candolleomyces</taxon>
    </lineage>
</organism>
<dbReference type="EMBL" id="SDEE01000458">
    <property type="protein sequence ID" value="RXW16253.1"/>
    <property type="molecule type" value="Genomic_DNA"/>
</dbReference>
<protein>
    <submittedName>
        <fullName evidence="3">Uncharacterized protein</fullName>
    </submittedName>
</protein>
<dbReference type="InterPro" id="IPR045967">
    <property type="entry name" value="HAM1-like_N"/>
</dbReference>
<accession>A0A4Q2D9H8</accession>
<proteinExistence type="predicted"/>
<dbReference type="PANTHER" id="PTHR31138:SF1">
    <property type="entry name" value="PDZ DOMAIN-CONTAINING PROTEIN"/>
    <property type="match status" value="1"/>
</dbReference>
<keyword evidence="4" id="KW-1185">Reference proteome</keyword>
<name>A0A4Q2D9H8_9AGAR</name>
<dbReference type="Gene3D" id="3.15.10.10">
    <property type="entry name" value="Bactericidal permeability-increasing protein, domain 1"/>
    <property type="match status" value="1"/>
</dbReference>
<dbReference type="STRING" id="2316362.A0A4Q2D9H8"/>
<evidence type="ECO:0000259" key="2">
    <source>
        <dbReference type="Pfam" id="PF19343"/>
    </source>
</evidence>
<feature type="domain" description="HAM1-like N-terminal" evidence="2">
    <location>
        <begin position="20"/>
        <end position="75"/>
    </location>
</feature>